<keyword evidence="1" id="KW-1133">Transmembrane helix</keyword>
<feature type="transmembrane region" description="Helical" evidence="1">
    <location>
        <begin position="6"/>
        <end position="26"/>
    </location>
</feature>
<dbReference type="EMBL" id="UGOD01000002">
    <property type="protein sequence ID" value="STX81260.1"/>
    <property type="molecule type" value="Genomic_DNA"/>
</dbReference>
<keyword evidence="1" id="KW-0812">Transmembrane</keyword>
<dbReference type="AlphaFoldDB" id="A0A378KAA7"/>
<dbReference type="OrthoDB" id="5654223at2"/>
<gene>
    <name evidence="2" type="ORF">NCTC13316_03129</name>
</gene>
<dbReference type="Proteomes" id="UP000254794">
    <property type="component" value="Unassembled WGS sequence"/>
</dbReference>
<keyword evidence="1" id="KW-0472">Membrane</keyword>
<protein>
    <submittedName>
        <fullName evidence="2">Pilus assembly protein</fullName>
    </submittedName>
</protein>
<evidence type="ECO:0000256" key="1">
    <source>
        <dbReference type="SAM" id="Phobius"/>
    </source>
</evidence>
<evidence type="ECO:0000313" key="3">
    <source>
        <dbReference type="Proteomes" id="UP000254794"/>
    </source>
</evidence>
<name>A0A378KAA7_9GAMM</name>
<proteinExistence type="predicted"/>
<organism evidence="2 3">
    <name type="scientific">Legionella busanensis</name>
    <dbReference type="NCBI Taxonomy" id="190655"/>
    <lineage>
        <taxon>Bacteria</taxon>
        <taxon>Pseudomonadati</taxon>
        <taxon>Pseudomonadota</taxon>
        <taxon>Gammaproteobacteria</taxon>
        <taxon>Legionellales</taxon>
        <taxon>Legionellaceae</taxon>
        <taxon>Legionella</taxon>
    </lineage>
</organism>
<reference evidence="2 3" key="1">
    <citation type="submission" date="2018-06" db="EMBL/GenBank/DDBJ databases">
        <authorList>
            <consortium name="Pathogen Informatics"/>
            <person name="Doyle S."/>
        </authorList>
    </citation>
    <scope>NUCLEOTIDE SEQUENCE [LARGE SCALE GENOMIC DNA]</scope>
    <source>
        <strain evidence="2 3">NCTC13316</strain>
    </source>
</reference>
<evidence type="ECO:0000313" key="2">
    <source>
        <dbReference type="EMBL" id="STX81260.1"/>
    </source>
</evidence>
<dbReference type="RefSeq" id="WP_115332669.1">
    <property type="nucleotide sequence ID" value="NZ_CAAAHP010000013.1"/>
</dbReference>
<sequence>MFNSIRISFFLVMVLITFLILCVFLMRGDRNNVAFIDMQRVMSQPATLLSKTKATHQKQQEILKVYASNLSEVIRDYGKSHKLTIISANVLSNYGGLDITDEIISLGLNKVKYHD</sequence>
<accession>A0A378KAA7</accession>
<keyword evidence="3" id="KW-1185">Reference proteome</keyword>